<feature type="domain" description="Signal transduction histidine kinase subgroup 3 dimerisation and phosphoacceptor" evidence="5">
    <location>
        <begin position="191"/>
        <end position="253"/>
    </location>
</feature>
<dbReference type="Gene3D" id="1.20.5.1930">
    <property type="match status" value="1"/>
</dbReference>
<feature type="transmembrane region" description="Helical" evidence="4">
    <location>
        <begin position="113"/>
        <end position="132"/>
    </location>
</feature>
<evidence type="ECO:0000256" key="3">
    <source>
        <dbReference type="ARBA" id="ARBA00023012"/>
    </source>
</evidence>
<dbReference type="RefSeq" id="WP_142932900.1">
    <property type="nucleotide sequence ID" value="NZ_ML660167.1"/>
</dbReference>
<proteinExistence type="predicted"/>
<reference evidence="6 7" key="1">
    <citation type="submission" date="2019-07" db="EMBL/GenBank/DDBJ databases">
        <title>Draft genome for Aliikangiella sp. M105.</title>
        <authorList>
            <person name="Wang G."/>
        </authorList>
    </citation>
    <scope>NUCLEOTIDE SEQUENCE [LARGE SCALE GENOMIC DNA]</scope>
    <source>
        <strain evidence="6 7">M105</strain>
    </source>
</reference>
<name>A0A545U930_9GAMM</name>
<dbReference type="Proteomes" id="UP000315439">
    <property type="component" value="Unassembled WGS sequence"/>
</dbReference>
<feature type="transmembrane region" description="Helical" evidence="4">
    <location>
        <begin position="7"/>
        <end position="26"/>
    </location>
</feature>
<evidence type="ECO:0000256" key="1">
    <source>
        <dbReference type="ARBA" id="ARBA00022679"/>
    </source>
</evidence>
<feature type="transmembrane region" description="Helical" evidence="4">
    <location>
        <begin position="137"/>
        <end position="154"/>
    </location>
</feature>
<accession>A0A545U930</accession>
<feature type="transmembrane region" description="Helical" evidence="4">
    <location>
        <begin position="74"/>
        <end position="101"/>
    </location>
</feature>
<dbReference type="AlphaFoldDB" id="A0A545U930"/>
<gene>
    <name evidence="6" type="ORF">FLL46_18895</name>
</gene>
<evidence type="ECO:0000256" key="4">
    <source>
        <dbReference type="SAM" id="Phobius"/>
    </source>
</evidence>
<evidence type="ECO:0000313" key="6">
    <source>
        <dbReference type="EMBL" id="TQV85981.1"/>
    </source>
</evidence>
<keyword evidence="4" id="KW-0472">Membrane</keyword>
<dbReference type="PANTHER" id="PTHR24421">
    <property type="entry name" value="NITRATE/NITRITE SENSOR PROTEIN NARX-RELATED"/>
    <property type="match status" value="1"/>
</dbReference>
<sequence>MKQQPLELYLGLVTWLGVALLTFSAWNGEDISSLDLNNTNISIVASLFILYLIGSLACDVNFEHPKRSRVRNIGTIVSTLAFLALVVFFQYPVVGILAIIIVVQIVEFYGQKLAWAAAILFPVSGALIDGVIKEIPYAYQGILLYALFNFFALLTKSRFISEQHAKNRSLQLVRELKATQILLSSAIKRDERLRISQDLHDVIGHHLTALSLQLEVASHVKETEIQQHIQRAKAITGLLLSDIRETVSEIRPDKNLDLEEALKTLTQDITNLDVELNYQLPTSISEPRLAEVIFRCVQEAITNTLKHANASRCTVDLSLAGQEIILTIADNGLSEAPIKKGNGLTGMSERVNNLDGQLNIENMAEEFLLTVRLPYRYSI</sequence>
<dbReference type="InterPro" id="IPR011712">
    <property type="entry name" value="Sig_transdc_His_kin_sub3_dim/P"/>
</dbReference>
<keyword evidence="2 6" id="KW-0418">Kinase</keyword>
<evidence type="ECO:0000256" key="2">
    <source>
        <dbReference type="ARBA" id="ARBA00022777"/>
    </source>
</evidence>
<evidence type="ECO:0000313" key="7">
    <source>
        <dbReference type="Proteomes" id="UP000315439"/>
    </source>
</evidence>
<dbReference type="SUPFAM" id="SSF55874">
    <property type="entry name" value="ATPase domain of HSP90 chaperone/DNA topoisomerase II/histidine kinase"/>
    <property type="match status" value="1"/>
</dbReference>
<dbReference type="InterPro" id="IPR036890">
    <property type="entry name" value="HATPase_C_sf"/>
</dbReference>
<dbReference type="Gene3D" id="3.30.565.10">
    <property type="entry name" value="Histidine kinase-like ATPase, C-terminal domain"/>
    <property type="match status" value="1"/>
</dbReference>
<keyword evidence="1" id="KW-0808">Transferase</keyword>
<dbReference type="Pfam" id="PF07730">
    <property type="entry name" value="HisKA_3"/>
    <property type="match status" value="1"/>
</dbReference>
<keyword evidence="4" id="KW-0812">Transmembrane</keyword>
<keyword evidence="4" id="KW-1133">Transmembrane helix</keyword>
<dbReference type="GO" id="GO:0016020">
    <property type="term" value="C:membrane"/>
    <property type="evidence" value="ECO:0007669"/>
    <property type="project" value="InterPro"/>
</dbReference>
<keyword evidence="7" id="KW-1185">Reference proteome</keyword>
<dbReference type="CDD" id="cd16917">
    <property type="entry name" value="HATPase_UhpB-NarQ-NarX-like"/>
    <property type="match status" value="1"/>
</dbReference>
<comment type="caution">
    <text evidence="6">The sequence shown here is derived from an EMBL/GenBank/DDBJ whole genome shotgun (WGS) entry which is preliminary data.</text>
</comment>
<dbReference type="EMBL" id="VIKS01000011">
    <property type="protein sequence ID" value="TQV85981.1"/>
    <property type="molecule type" value="Genomic_DNA"/>
</dbReference>
<evidence type="ECO:0000259" key="5">
    <source>
        <dbReference type="Pfam" id="PF07730"/>
    </source>
</evidence>
<dbReference type="GO" id="GO:0000155">
    <property type="term" value="F:phosphorelay sensor kinase activity"/>
    <property type="evidence" value="ECO:0007669"/>
    <property type="project" value="InterPro"/>
</dbReference>
<dbReference type="GO" id="GO:0046983">
    <property type="term" value="F:protein dimerization activity"/>
    <property type="evidence" value="ECO:0007669"/>
    <property type="project" value="InterPro"/>
</dbReference>
<organism evidence="6 7">
    <name type="scientific">Aliikangiella coralliicola</name>
    <dbReference type="NCBI Taxonomy" id="2592383"/>
    <lineage>
        <taxon>Bacteria</taxon>
        <taxon>Pseudomonadati</taxon>
        <taxon>Pseudomonadota</taxon>
        <taxon>Gammaproteobacteria</taxon>
        <taxon>Oceanospirillales</taxon>
        <taxon>Pleioneaceae</taxon>
        <taxon>Aliikangiella</taxon>
    </lineage>
</organism>
<keyword evidence="3" id="KW-0902">Two-component regulatory system</keyword>
<dbReference type="PANTHER" id="PTHR24421:SF59">
    <property type="entry name" value="OXYGEN SENSOR HISTIDINE KINASE NREB"/>
    <property type="match status" value="1"/>
</dbReference>
<dbReference type="OrthoDB" id="9797605at2"/>
<protein>
    <submittedName>
        <fullName evidence="6">Sensor histidine kinase</fullName>
    </submittedName>
</protein>
<dbReference type="InterPro" id="IPR050482">
    <property type="entry name" value="Sensor_HK_TwoCompSys"/>
</dbReference>
<feature type="transmembrane region" description="Helical" evidence="4">
    <location>
        <begin position="41"/>
        <end position="62"/>
    </location>
</feature>